<sequence>MGNAQTQWYTCIFADFSRYLFGKGRKFVGSYAFQVKKCLVNGVDFGRRHQSRNRIHNPGGHVGIQCKIGRKNTYVFPPDKLFNLE</sequence>
<dbReference type="AlphaFoldDB" id="A0A644Y8G0"/>
<evidence type="ECO:0000313" key="1">
    <source>
        <dbReference type="EMBL" id="MPM24902.1"/>
    </source>
</evidence>
<name>A0A644Y8G0_9ZZZZ</name>
<comment type="caution">
    <text evidence="1">The sequence shown here is derived from an EMBL/GenBank/DDBJ whole genome shotgun (WGS) entry which is preliminary data.</text>
</comment>
<gene>
    <name evidence="1" type="ORF">SDC9_71390</name>
</gene>
<proteinExistence type="predicted"/>
<protein>
    <submittedName>
        <fullName evidence="1">Uncharacterized protein</fullName>
    </submittedName>
</protein>
<accession>A0A644Y8G0</accession>
<organism evidence="1">
    <name type="scientific">bioreactor metagenome</name>
    <dbReference type="NCBI Taxonomy" id="1076179"/>
    <lineage>
        <taxon>unclassified sequences</taxon>
        <taxon>metagenomes</taxon>
        <taxon>ecological metagenomes</taxon>
    </lineage>
</organism>
<reference evidence="1" key="1">
    <citation type="submission" date="2019-08" db="EMBL/GenBank/DDBJ databases">
        <authorList>
            <person name="Kucharzyk K."/>
            <person name="Murdoch R.W."/>
            <person name="Higgins S."/>
            <person name="Loffler F."/>
        </authorList>
    </citation>
    <scope>NUCLEOTIDE SEQUENCE</scope>
</reference>
<dbReference type="EMBL" id="VSSQ01004370">
    <property type="protein sequence ID" value="MPM24902.1"/>
    <property type="molecule type" value="Genomic_DNA"/>
</dbReference>